<dbReference type="SMR" id="A0A2G2ZB61"/>
<proteinExistence type="predicted"/>
<organism evidence="1 2">
    <name type="scientific">Capsicum annuum</name>
    <name type="common">Capsicum pepper</name>
    <dbReference type="NCBI Taxonomy" id="4072"/>
    <lineage>
        <taxon>Eukaryota</taxon>
        <taxon>Viridiplantae</taxon>
        <taxon>Streptophyta</taxon>
        <taxon>Embryophyta</taxon>
        <taxon>Tracheophyta</taxon>
        <taxon>Spermatophyta</taxon>
        <taxon>Magnoliopsida</taxon>
        <taxon>eudicotyledons</taxon>
        <taxon>Gunneridae</taxon>
        <taxon>Pentapetalae</taxon>
        <taxon>asterids</taxon>
        <taxon>lamiids</taxon>
        <taxon>Solanales</taxon>
        <taxon>Solanaceae</taxon>
        <taxon>Solanoideae</taxon>
        <taxon>Capsiceae</taxon>
        <taxon>Capsicum</taxon>
    </lineage>
</organism>
<reference evidence="1 2" key="1">
    <citation type="journal article" date="2014" name="Nat. Genet.">
        <title>Genome sequence of the hot pepper provides insights into the evolution of pungency in Capsicum species.</title>
        <authorList>
            <person name="Kim S."/>
            <person name="Park M."/>
            <person name="Yeom S.I."/>
            <person name="Kim Y.M."/>
            <person name="Lee J.M."/>
            <person name="Lee H.A."/>
            <person name="Seo E."/>
            <person name="Choi J."/>
            <person name="Cheong K."/>
            <person name="Kim K.T."/>
            <person name="Jung K."/>
            <person name="Lee G.W."/>
            <person name="Oh S.K."/>
            <person name="Bae C."/>
            <person name="Kim S.B."/>
            <person name="Lee H.Y."/>
            <person name="Kim S.Y."/>
            <person name="Kim M.S."/>
            <person name="Kang B.C."/>
            <person name="Jo Y.D."/>
            <person name="Yang H.B."/>
            <person name="Jeong H.J."/>
            <person name="Kang W.H."/>
            <person name="Kwon J.K."/>
            <person name="Shin C."/>
            <person name="Lim J.Y."/>
            <person name="Park J.H."/>
            <person name="Huh J.H."/>
            <person name="Kim J.S."/>
            <person name="Kim B.D."/>
            <person name="Cohen O."/>
            <person name="Paran I."/>
            <person name="Suh M.C."/>
            <person name="Lee S.B."/>
            <person name="Kim Y.K."/>
            <person name="Shin Y."/>
            <person name="Noh S.J."/>
            <person name="Park J."/>
            <person name="Seo Y.S."/>
            <person name="Kwon S.Y."/>
            <person name="Kim H.A."/>
            <person name="Park J.M."/>
            <person name="Kim H.J."/>
            <person name="Choi S.B."/>
            <person name="Bosland P.W."/>
            <person name="Reeves G."/>
            <person name="Jo S.H."/>
            <person name="Lee B.W."/>
            <person name="Cho H.T."/>
            <person name="Choi H.S."/>
            <person name="Lee M.S."/>
            <person name="Yu Y."/>
            <person name="Do Choi Y."/>
            <person name="Park B.S."/>
            <person name="van Deynze A."/>
            <person name="Ashrafi H."/>
            <person name="Hill T."/>
            <person name="Kim W.T."/>
            <person name="Pai H.S."/>
            <person name="Ahn H.K."/>
            <person name="Yeam I."/>
            <person name="Giovannoni J.J."/>
            <person name="Rose J.K."/>
            <person name="Sorensen I."/>
            <person name="Lee S.J."/>
            <person name="Kim R.W."/>
            <person name="Choi I.Y."/>
            <person name="Choi B.S."/>
            <person name="Lim J.S."/>
            <person name="Lee Y.H."/>
            <person name="Choi D."/>
        </authorList>
    </citation>
    <scope>NUCLEOTIDE SEQUENCE [LARGE SCALE GENOMIC DNA]</scope>
    <source>
        <strain evidence="2">cv. CM334</strain>
    </source>
</reference>
<comment type="caution">
    <text evidence="1">The sequence shown here is derived from an EMBL/GenBank/DDBJ whole genome shotgun (WGS) entry which is preliminary data.</text>
</comment>
<dbReference type="STRING" id="4072.A0A2G2ZB61"/>
<evidence type="ECO:0000313" key="2">
    <source>
        <dbReference type="Proteomes" id="UP000222542"/>
    </source>
</evidence>
<keyword evidence="2" id="KW-1185">Reference proteome</keyword>
<evidence type="ECO:0000313" key="1">
    <source>
        <dbReference type="EMBL" id="PHT79238.1"/>
    </source>
</evidence>
<sequence length="71" mass="7950">MEALIPEPTPVNVKRFKKVPMLVEDAWEDDSSSHIMEEVIDHDTIMRVEDKENLGISAENPPNMGLGSNMA</sequence>
<dbReference type="Proteomes" id="UP000222542">
    <property type="component" value="Unassembled WGS sequence"/>
</dbReference>
<dbReference type="AlphaFoldDB" id="A0A2G2ZB61"/>
<gene>
    <name evidence="1" type="ORF">T459_17290</name>
</gene>
<dbReference type="Gramene" id="PHT79238">
    <property type="protein sequence ID" value="PHT79238"/>
    <property type="gene ID" value="T459_17290"/>
</dbReference>
<protein>
    <submittedName>
        <fullName evidence="1">Uncharacterized protein</fullName>
    </submittedName>
</protein>
<dbReference type="EMBL" id="AYRZ02000006">
    <property type="protein sequence ID" value="PHT79238.1"/>
    <property type="molecule type" value="Genomic_DNA"/>
</dbReference>
<name>A0A2G2ZB61_CAPAN</name>
<accession>A0A2G2ZB61</accession>
<reference evidence="1 2" key="2">
    <citation type="journal article" date="2017" name="Genome Biol.">
        <title>New reference genome sequences of hot pepper reveal the massive evolution of plant disease-resistance genes by retroduplication.</title>
        <authorList>
            <person name="Kim S."/>
            <person name="Park J."/>
            <person name="Yeom S.I."/>
            <person name="Kim Y.M."/>
            <person name="Seo E."/>
            <person name="Kim K.T."/>
            <person name="Kim M.S."/>
            <person name="Lee J.M."/>
            <person name="Cheong K."/>
            <person name="Shin H.S."/>
            <person name="Kim S.B."/>
            <person name="Han K."/>
            <person name="Lee J."/>
            <person name="Park M."/>
            <person name="Lee H.A."/>
            <person name="Lee H.Y."/>
            <person name="Lee Y."/>
            <person name="Oh S."/>
            <person name="Lee J.H."/>
            <person name="Choi E."/>
            <person name="Choi E."/>
            <person name="Lee S.E."/>
            <person name="Jeon J."/>
            <person name="Kim H."/>
            <person name="Choi G."/>
            <person name="Song H."/>
            <person name="Lee J."/>
            <person name="Lee S.C."/>
            <person name="Kwon J.K."/>
            <person name="Lee H.Y."/>
            <person name="Koo N."/>
            <person name="Hong Y."/>
            <person name="Kim R.W."/>
            <person name="Kang W.H."/>
            <person name="Huh J.H."/>
            <person name="Kang B.C."/>
            <person name="Yang T.J."/>
            <person name="Lee Y.H."/>
            <person name="Bennetzen J.L."/>
            <person name="Choi D."/>
        </authorList>
    </citation>
    <scope>NUCLEOTIDE SEQUENCE [LARGE SCALE GENOMIC DNA]</scope>
    <source>
        <strain evidence="2">cv. CM334</strain>
    </source>
</reference>